<keyword evidence="2" id="KW-1185">Reference proteome</keyword>
<dbReference type="RefSeq" id="WP_114586816.1">
    <property type="nucleotide sequence ID" value="NZ_CP031150.1"/>
</dbReference>
<accession>A0A345E672</accession>
<dbReference type="OrthoDB" id="165361at2157"/>
<dbReference type="KEGG" id="haj:DU500_15350"/>
<gene>
    <name evidence="1" type="ORF">DU500_15350</name>
</gene>
<organism evidence="1 2">
    <name type="scientific">Haloplanus rubicundus</name>
    <dbReference type="NCBI Taxonomy" id="1547898"/>
    <lineage>
        <taxon>Archaea</taxon>
        <taxon>Methanobacteriati</taxon>
        <taxon>Methanobacteriota</taxon>
        <taxon>Stenosarchaea group</taxon>
        <taxon>Halobacteria</taxon>
        <taxon>Halobacteriales</taxon>
        <taxon>Haloferacaceae</taxon>
        <taxon>Haloplanus</taxon>
    </lineage>
</organism>
<proteinExistence type="predicted"/>
<protein>
    <recommendedName>
        <fullName evidence="3">L-2-amino-thiazoline-4-carboxylic acid hydrolase</fullName>
    </recommendedName>
</protein>
<reference evidence="1 2" key="1">
    <citation type="submission" date="2018-07" db="EMBL/GenBank/DDBJ databases">
        <title>Genome sequences of Haloplanus sp. CBA1113.</title>
        <authorList>
            <person name="Kim Y.B."/>
            <person name="Roh S.W."/>
        </authorList>
    </citation>
    <scope>NUCLEOTIDE SEQUENCE [LARGE SCALE GENOMIC DNA]</scope>
    <source>
        <strain evidence="1 2">CBA1113</strain>
    </source>
</reference>
<dbReference type="GeneID" id="37284789"/>
<evidence type="ECO:0000313" key="2">
    <source>
        <dbReference type="Proteomes" id="UP000253273"/>
    </source>
</evidence>
<dbReference type="Proteomes" id="UP000253273">
    <property type="component" value="Chromosome"/>
</dbReference>
<evidence type="ECO:0008006" key="3">
    <source>
        <dbReference type="Google" id="ProtNLM"/>
    </source>
</evidence>
<dbReference type="EMBL" id="CP031150">
    <property type="protein sequence ID" value="AXG07694.1"/>
    <property type="molecule type" value="Genomic_DNA"/>
</dbReference>
<dbReference type="AlphaFoldDB" id="A0A345E672"/>
<evidence type="ECO:0000313" key="1">
    <source>
        <dbReference type="EMBL" id="AXG07694.1"/>
    </source>
</evidence>
<sequence>MAQYEPFETGVEARGRVIVAIEKGIEQFRDAHREAVRTALAEKGIADPDPDDWYAQAAELDVLATIAEEFGPHVLDRLGERIPSVARWPDGISGVAAGLRSIDDAYHRNHRGGDIGHYRFERVDEGRGRVECRNPYPCPFDRGLIRAVAKEHSPVESFVFVEERGGTCRRRGDDRCLYTVRW</sequence>
<name>A0A345E672_9EURY</name>